<reference evidence="5" key="1">
    <citation type="submission" date="2022-11" db="UniProtKB">
        <authorList>
            <consortium name="WormBaseParasite"/>
        </authorList>
    </citation>
    <scope>IDENTIFICATION</scope>
</reference>
<evidence type="ECO:0000313" key="5">
    <source>
        <dbReference type="WBParaSite" id="PEQ_0000801501-mRNA-1"/>
    </source>
</evidence>
<evidence type="ECO:0000259" key="3">
    <source>
        <dbReference type="PROSITE" id="PS51767"/>
    </source>
</evidence>
<dbReference type="WBParaSite" id="PEQ_0000801501-mRNA-1">
    <property type="protein sequence ID" value="PEQ_0000801501-mRNA-1"/>
    <property type="gene ID" value="PEQ_0000801501"/>
</dbReference>
<dbReference type="Gene3D" id="2.40.70.10">
    <property type="entry name" value="Acid Proteases"/>
    <property type="match status" value="1"/>
</dbReference>
<dbReference type="InterPro" id="IPR033121">
    <property type="entry name" value="PEPTIDASE_A1"/>
</dbReference>
<proteinExistence type="inferred from homology"/>
<dbReference type="PROSITE" id="PS51767">
    <property type="entry name" value="PEPTIDASE_A1"/>
    <property type="match status" value="1"/>
</dbReference>
<organism evidence="4 5">
    <name type="scientific">Parascaris equorum</name>
    <name type="common">Equine roundworm</name>
    <dbReference type="NCBI Taxonomy" id="6256"/>
    <lineage>
        <taxon>Eukaryota</taxon>
        <taxon>Metazoa</taxon>
        <taxon>Ecdysozoa</taxon>
        <taxon>Nematoda</taxon>
        <taxon>Chromadorea</taxon>
        <taxon>Rhabditida</taxon>
        <taxon>Spirurina</taxon>
        <taxon>Ascaridomorpha</taxon>
        <taxon>Ascaridoidea</taxon>
        <taxon>Ascarididae</taxon>
        <taxon>Parascaris</taxon>
    </lineage>
</organism>
<keyword evidence="4" id="KW-1185">Reference proteome</keyword>
<feature type="domain" description="Peptidase A1" evidence="3">
    <location>
        <begin position="47"/>
        <end position="213"/>
    </location>
</feature>
<accession>A0A914S128</accession>
<dbReference type="InterPro" id="IPR021109">
    <property type="entry name" value="Peptidase_aspartic_dom_sf"/>
</dbReference>
<dbReference type="InterPro" id="IPR001969">
    <property type="entry name" value="Aspartic_peptidase_AS"/>
</dbReference>
<dbReference type="Proteomes" id="UP000887564">
    <property type="component" value="Unplaced"/>
</dbReference>
<comment type="similarity">
    <text evidence="1">Belongs to the peptidase A1 family.</text>
</comment>
<protein>
    <submittedName>
        <fullName evidence="5">Peptidase A1 domain-containing protein</fullName>
    </submittedName>
</protein>
<name>A0A914S128_PAREQ</name>
<dbReference type="InterPro" id="IPR034164">
    <property type="entry name" value="Pepsin-like_dom"/>
</dbReference>
<sequence length="213" mass="23562">MEKTLNVPLTSDFLASQGTLLGKDDRREHQKHQCSALIVNDYDDLEYVGNITIGTPPTQLFNVVLDTGSSNLWIPDSSCATETCLLKNRYNSSKSHTYTSDKRSWEVGYGDGSNARGFYGKDTITLGGLNDSQLRIPNQVFGQAVFMDGFDNDPIDGILGLGFTFLAEGLVTPPVVNAIAQGLLDEPVFTVWMAHKVARNLRDSEKRYFELCN</sequence>
<evidence type="ECO:0000313" key="4">
    <source>
        <dbReference type="Proteomes" id="UP000887564"/>
    </source>
</evidence>
<dbReference type="SUPFAM" id="SSF50630">
    <property type="entry name" value="Acid proteases"/>
    <property type="match status" value="1"/>
</dbReference>
<dbReference type="CDD" id="cd05471">
    <property type="entry name" value="pepsin_like"/>
    <property type="match status" value="1"/>
</dbReference>
<dbReference type="Pfam" id="PF00026">
    <property type="entry name" value="Asp"/>
    <property type="match status" value="1"/>
</dbReference>
<dbReference type="GO" id="GO:0004190">
    <property type="term" value="F:aspartic-type endopeptidase activity"/>
    <property type="evidence" value="ECO:0007669"/>
    <property type="project" value="InterPro"/>
</dbReference>
<dbReference type="InterPro" id="IPR001461">
    <property type="entry name" value="Aspartic_peptidase_A1"/>
</dbReference>
<evidence type="ECO:0000256" key="2">
    <source>
        <dbReference type="PIRSR" id="PIRSR601461-2"/>
    </source>
</evidence>
<dbReference type="PROSITE" id="PS00141">
    <property type="entry name" value="ASP_PROTEASE"/>
    <property type="match status" value="1"/>
</dbReference>
<dbReference type="GO" id="GO:0005764">
    <property type="term" value="C:lysosome"/>
    <property type="evidence" value="ECO:0007669"/>
    <property type="project" value="TreeGrafter"/>
</dbReference>
<keyword evidence="2" id="KW-1015">Disulfide bond</keyword>
<dbReference type="PANTHER" id="PTHR47966:SF45">
    <property type="entry name" value="PEPTIDASE A1 DOMAIN-CONTAINING PROTEIN"/>
    <property type="match status" value="1"/>
</dbReference>
<evidence type="ECO:0000256" key="1">
    <source>
        <dbReference type="ARBA" id="ARBA00007447"/>
    </source>
</evidence>
<dbReference type="GO" id="GO:0006508">
    <property type="term" value="P:proteolysis"/>
    <property type="evidence" value="ECO:0007669"/>
    <property type="project" value="InterPro"/>
</dbReference>
<dbReference type="AlphaFoldDB" id="A0A914S128"/>
<dbReference type="PANTHER" id="PTHR47966">
    <property type="entry name" value="BETA-SITE APP-CLEAVING ENZYME, ISOFORM A-RELATED"/>
    <property type="match status" value="1"/>
</dbReference>
<dbReference type="FunFam" id="2.40.70.10:FF:000008">
    <property type="entry name" value="Cathepsin D"/>
    <property type="match status" value="1"/>
</dbReference>
<feature type="disulfide bond" evidence="2">
    <location>
        <begin position="79"/>
        <end position="84"/>
    </location>
</feature>